<accession>A0A1G6YUR6</accession>
<organism evidence="2 3">
    <name type="scientific">Bradyrhizobium brasilense</name>
    <dbReference type="NCBI Taxonomy" id="1419277"/>
    <lineage>
        <taxon>Bacteria</taxon>
        <taxon>Pseudomonadati</taxon>
        <taxon>Pseudomonadota</taxon>
        <taxon>Alphaproteobacteria</taxon>
        <taxon>Hyphomicrobiales</taxon>
        <taxon>Nitrobacteraceae</taxon>
        <taxon>Bradyrhizobium</taxon>
    </lineage>
</organism>
<reference evidence="2 3" key="1">
    <citation type="submission" date="2016-10" db="EMBL/GenBank/DDBJ databases">
        <authorList>
            <person name="de Groot N.N."/>
        </authorList>
    </citation>
    <scope>NUCLEOTIDE SEQUENCE [LARGE SCALE GENOMIC DNA]</scope>
    <source>
        <strain evidence="2 3">R5</strain>
    </source>
</reference>
<evidence type="ECO:0000313" key="3">
    <source>
        <dbReference type="Proteomes" id="UP000199245"/>
    </source>
</evidence>
<dbReference type="RefSeq" id="WP_092083999.1">
    <property type="nucleotide sequence ID" value="NZ_FMZW01000017.1"/>
</dbReference>
<feature type="region of interest" description="Disordered" evidence="1">
    <location>
        <begin position="79"/>
        <end position="108"/>
    </location>
</feature>
<protein>
    <submittedName>
        <fullName evidence="2">Uncharacterized protein</fullName>
    </submittedName>
</protein>
<evidence type="ECO:0000256" key="1">
    <source>
        <dbReference type="SAM" id="MobiDB-lite"/>
    </source>
</evidence>
<name>A0A1G6YUR6_9BRAD</name>
<evidence type="ECO:0000313" key="2">
    <source>
        <dbReference type="EMBL" id="SDD94022.1"/>
    </source>
</evidence>
<gene>
    <name evidence="2" type="ORF">SAMN05216337_1017100</name>
</gene>
<dbReference type="AlphaFoldDB" id="A0A1G6YUR6"/>
<dbReference type="EMBL" id="FMZW01000017">
    <property type="protein sequence ID" value="SDD94022.1"/>
    <property type="molecule type" value="Genomic_DNA"/>
</dbReference>
<sequence>MRPITDVLREYRRGRAVDLASQRLAELIMAVDETNKAGELTLKIKVKPAKGGGSEKTLSIDVKSKVPEMDLPEAVFFSDQEGNLHRSDPAQQEMTFRDAAELKPSASA</sequence>
<proteinExistence type="predicted"/>
<dbReference type="Proteomes" id="UP000199245">
    <property type="component" value="Unassembled WGS sequence"/>
</dbReference>